<accession>A0A380BXW2</accession>
<keyword evidence="1" id="KW-1133">Transmembrane helix</keyword>
<protein>
    <submittedName>
        <fullName evidence="2">Uncharacterized protein</fullName>
    </submittedName>
</protein>
<sequence>MNIFGLQYLTVSLGMVALVKAMIADVVFAQY</sequence>
<dbReference type="AlphaFoldDB" id="A0A380BXW2"/>
<dbReference type="EMBL" id="UGYW01000002">
    <property type="protein sequence ID" value="SUJ08673.1"/>
    <property type="molecule type" value="Genomic_DNA"/>
</dbReference>
<reference evidence="2 3" key="1">
    <citation type="submission" date="2018-06" db="EMBL/GenBank/DDBJ databases">
        <authorList>
            <consortium name="Pathogen Informatics"/>
            <person name="Doyle S."/>
        </authorList>
    </citation>
    <scope>NUCLEOTIDE SEQUENCE [LARGE SCALE GENOMIC DNA]</scope>
    <source>
        <strain evidence="2 3">NCTC11388</strain>
    </source>
</reference>
<feature type="transmembrane region" description="Helical" evidence="1">
    <location>
        <begin position="6"/>
        <end position="28"/>
    </location>
</feature>
<dbReference type="Proteomes" id="UP000254893">
    <property type="component" value="Unassembled WGS sequence"/>
</dbReference>
<organism evidence="2 3">
    <name type="scientific">Sphingobacterium spiritivorum</name>
    <name type="common">Flavobacterium spiritivorum</name>
    <dbReference type="NCBI Taxonomy" id="258"/>
    <lineage>
        <taxon>Bacteria</taxon>
        <taxon>Pseudomonadati</taxon>
        <taxon>Bacteroidota</taxon>
        <taxon>Sphingobacteriia</taxon>
        <taxon>Sphingobacteriales</taxon>
        <taxon>Sphingobacteriaceae</taxon>
        <taxon>Sphingobacterium</taxon>
    </lineage>
</organism>
<gene>
    <name evidence="2" type="ORF">NCTC11388_01902</name>
</gene>
<evidence type="ECO:0000313" key="3">
    <source>
        <dbReference type="Proteomes" id="UP000254893"/>
    </source>
</evidence>
<keyword evidence="1" id="KW-0472">Membrane</keyword>
<evidence type="ECO:0000313" key="2">
    <source>
        <dbReference type="EMBL" id="SUJ08673.1"/>
    </source>
</evidence>
<evidence type="ECO:0000256" key="1">
    <source>
        <dbReference type="SAM" id="Phobius"/>
    </source>
</evidence>
<name>A0A380BXW2_SPHSI</name>
<keyword evidence="1" id="KW-0812">Transmembrane</keyword>
<proteinExistence type="predicted"/>